<dbReference type="AlphaFoldDB" id="A0AAV2C7C8"/>
<feature type="chain" id="PRO_5043617929" description="Secreted protein" evidence="1">
    <location>
        <begin position="16"/>
        <end position="68"/>
    </location>
</feature>
<protein>
    <recommendedName>
        <fullName evidence="4">Secreted protein</fullName>
    </recommendedName>
</protein>
<dbReference type="EMBL" id="CAXIPQ010000005">
    <property type="protein sequence ID" value="CAL1351992.1"/>
    <property type="molecule type" value="Genomic_DNA"/>
</dbReference>
<keyword evidence="1" id="KW-0732">Signal</keyword>
<name>A0AAV2C7C8_9ROSI</name>
<feature type="signal peptide" evidence="1">
    <location>
        <begin position="1"/>
        <end position="15"/>
    </location>
</feature>
<reference evidence="2 3" key="1">
    <citation type="submission" date="2024-04" db="EMBL/GenBank/DDBJ databases">
        <authorList>
            <person name="Fracassetti M."/>
        </authorList>
    </citation>
    <scope>NUCLEOTIDE SEQUENCE [LARGE SCALE GENOMIC DNA]</scope>
</reference>
<proteinExistence type="predicted"/>
<accession>A0AAV2C7C8</accession>
<evidence type="ECO:0000256" key="1">
    <source>
        <dbReference type="SAM" id="SignalP"/>
    </source>
</evidence>
<organism evidence="2 3">
    <name type="scientific">Linum trigynum</name>
    <dbReference type="NCBI Taxonomy" id="586398"/>
    <lineage>
        <taxon>Eukaryota</taxon>
        <taxon>Viridiplantae</taxon>
        <taxon>Streptophyta</taxon>
        <taxon>Embryophyta</taxon>
        <taxon>Tracheophyta</taxon>
        <taxon>Spermatophyta</taxon>
        <taxon>Magnoliopsida</taxon>
        <taxon>eudicotyledons</taxon>
        <taxon>Gunneridae</taxon>
        <taxon>Pentapetalae</taxon>
        <taxon>rosids</taxon>
        <taxon>fabids</taxon>
        <taxon>Malpighiales</taxon>
        <taxon>Linaceae</taxon>
        <taxon>Linum</taxon>
    </lineage>
</organism>
<comment type="caution">
    <text evidence="2">The sequence shown here is derived from an EMBL/GenBank/DDBJ whole genome shotgun (WGS) entry which is preliminary data.</text>
</comment>
<sequence>MIFSFVLIVMQTGVAVKPPVILTVVSASSLAPHQSPGAPSNTKVVARSSVEAEYKAMAFTISEVLCLR</sequence>
<gene>
    <name evidence="2" type="ORF">LTRI10_LOCUS10250</name>
</gene>
<evidence type="ECO:0000313" key="2">
    <source>
        <dbReference type="EMBL" id="CAL1351992.1"/>
    </source>
</evidence>
<keyword evidence="3" id="KW-1185">Reference proteome</keyword>
<evidence type="ECO:0008006" key="4">
    <source>
        <dbReference type="Google" id="ProtNLM"/>
    </source>
</evidence>
<dbReference type="Proteomes" id="UP001497516">
    <property type="component" value="Unassembled WGS sequence"/>
</dbReference>
<evidence type="ECO:0000313" key="3">
    <source>
        <dbReference type="Proteomes" id="UP001497516"/>
    </source>
</evidence>